<organism evidence="1 2">
    <name type="scientific">Neodiprion lecontei</name>
    <name type="common">Redheaded pine sawfly</name>
    <dbReference type="NCBI Taxonomy" id="441921"/>
    <lineage>
        <taxon>Eukaryota</taxon>
        <taxon>Metazoa</taxon>
        <taxon>Ecdysozoa</taxon>
        <taxon>Arthropoda</taxon>
        <taxon>Hexapoda</taxon>
        <taxon>Insecta</taxon>
        <taxon>Pterygota</taxon>
        <taxon>Neoptera</taxon>
        <taxon>Endopterygota</taxon>
        <taxon>Hymenoptera</taxon>
        <taxon>Tenthredinoidea</taxon>
        <taxon>Diprionidae</taxon>
        <taxon>Diprioninae</taxon>
        <taxon>Neodiprion</taxon>
    </lineage>
</organism>
<protein>
    <submittedName>
        <fullName evidence="2">Uncharacterized protein LOC107223459 isoform X1</fullName>
    </submittedName>
</protein>
<accession>A0ABM3GJH6</accession>
<evidence type="ECO:0000313" key="1">
    <source>
        <dbReference type="Proteomes" id="UP000829291"/>
    </source>
</evidence>
<name>A0ABM3GJH6_NEOLC</name>
<keyword evidence="1" id="KW-1185">Reference proteome</keyword>
<gene>
    <name evidence="2" type="primary">LOC107223459</name>
</gene>
<dbReference type="RefSeq" id="XP_046600422.1">
    <property type="nucleotide sequence ID" value="XM_046744466.1"/>
</dbReference>
<dbReference type="PANTHER" id="PTHR39951">
    <property type="entry name" value="FI22632P1"/>
    <property type="match status" value="1"/>
</dbReference>
<proteinExistence type="predicted"/>
<dbReference type="PANTHER" id="PTHR39951:SF2">
    <property type="entry name" value="IP05660P"/>
    <property type="match status" value="1"/>
</dbReference>
<reference evidence="2" key="1">
    <citation type="submission" date="2025-08" db="UniProtKB">
        <authorList>
            <consortium name="RefSeq"/>
        </authorList>
    </citation>
    <scope>IDENTIFICATION</scope>
    <source>
        <tissue evidence="2">Thorax and Abdomen</tissue>
    </source>
</reference>
<sequence>MLTATINIPAWSFIADVPKPSETVGWVLVECKSKSAKNASDRSLSLSFRSEEMMMMLVGGYSVQGASVLGIIHDLLQDNVAGRPVIHEKSDWDFDPDVGKLRRVQFEAINGPQGRDLIDRLGYGIGAHGVTPKTTVVKQPAVILANWDASTPGSY</sequence>
<dbReference type="Proteomes" id="UP000829291">
    <property type="component" value="Chromosome 1"/>
</dbReference>
<evidence type="ECO:0000313" key="2">
    <source>
        <dbReference type="RefSeq" id="XP_046600422.1"/>
    </source>
</evidence>
<dbReference type="GeneID" id="107223459"/>